<keyword evidence="2 5" id="KW-0028">Amino-acid biosynthesis</keyword>
<dbReference type="InterPro" id="IPR050085">
    <property type="entry name" value="AGPR"/>
</dbReference>
<comment type="subcellular location">
    <subcellularLocation>
        <location evidence="5">Cytoplasm</location>
    </subcellularLocation>
</comment>
<dbReference type="SUPFAM" id="SSF51735">
    <property type="entry name" value="NAD(P)-binding Rossmann-fold domains"/>
    <property type="match status" value="1"/>
</dbReference>
<keyword evidence="1 5" id="KW-0055">Arginine biosynthesis</keyword>
<dbReference type="Gene3D" id="3.30.360.10">
    <property type="entry name" value="Dihydrodipicolinate Reductase, domain 2"/>
    <property type="match status" value="1"/>
</dbReference>
<evidence type="ECO:0000313" key="9">
    <source>
        <dbReference type="Proteomes" id="UP000698222"/>
    </source>
</evidence>
<comment type="caution">
    <text evidence="8">The sequence shown here is derived from an EMBL/GenBank/DDBJ whole genome shotgun (WGS) entry which is preliminary data.</text>
</comment>
<dbReference type="RefSeq" id="WP_209888610.1">
    <property type="nucleotide sequence ID" value="NZ_BAAAJV010000023.1"/>
</dbReference>
<proteinExistence type="inferred from homology"/>
<sequence>MTSAPGAPTPATPASAITAPAPAAASAAPTRLPRAAVVGASGYAGGEALRLLAGHPGIEVATVTAHSSAGKRLSQVAPHIDLGHDPVLQETTVETLRGHDVVILALPHGQSGQIAAALRVEDPDVLVLDLGADHRLESAEDWAAYYGSEHSGTWTYGMPELPLADGRRQRELLVGAREIAVPGCNATAVSLALAPLVRAELIDATRMSAVLPVGPSGAGRAPKQHLLFSEISGAASAYAVGGTHRHVPEVLQNLRRASGREDLRLGFTPVLVPMSRGILAVITAPVTDSTTTADLLDALRADYAEEHFVTVLEEGVFPSTGEVVGANTIRLGAATDPRSGQATVIAAIDNLVKGTAGAALQSLNLALGIEEGTGLTRTAIAP</sequence>
<evidence type="ECO:0000256" key="2">
    <source>
        <dbReference type="ARBA" id="ARBA00022605"/>
    </source>
</evidence>
<feature type="active site" evidence="5 6">
    <location>
        <position position="184"/>
    </location>
</feature>
<evidence type="ECO:0000256" key="4">
    <source>
        <dbReference type="ARBA" id="ARBA00023002"/>
    </source>
</evidence>
<keyword evidence="5" id="KW-0963">Cytoplasm</keyword>
<dbReference type="Pfam" id="PF01118">
    <property type="entry name" value="Semialdhyde_dh"/>
    <property type="match status" value="1"/>
</dbReference>
<dbReference type="InterPro" id="IPR036291">
    <property type="entry name" value="NAD(P)-bd_dom_sf"/>
</dbReference>
<keyword evidence="4 5" id="KW-0560">Oxidoreductase</keyword>
<dbReference type="SUPFAM" id="SSF55347">
    <property type="entry name" value="Glyceraldehyde-3-phosphate dehydrogenase-like, C-terminal domain"/>
    <property type="match status" value="1"/>
</dbReference>
<name>A0ABS4YHM1_9MICO</name>
<evidence type="ECO:0000313" key="8">
    <source>
        <dbReference type="EMBL" id="MBP2408301.1"/>
    </source>
</evidence>
<dbReference type="PANTHER" id="PTHR32338">
    <property type="entry name" value="N-ACETYL-GAMMA-GLUTAMYL-PHOSPHATE REDUCTASE, CHLOROPLASTIC-RELATED-RELATED"/>
    <property type="match status" value="1"/>
</dbReference>
<dbReference type="EC" id="1.2.1.38" evidence="5"/>
<dbReference type="EMBL" id="JAGIOC010000001">
    <property type="protein sequence ID" value="MBP2408301.1"/>
    <property type="molecule type" value="Genomic_DNA"/>
</dbReference>
<evidence type="ECO:0000256" key="6">
    <source>
        <dbReference type="PROSITE-ProRule" id="PRU10010"/>
    </source>
</evidence>
<dbReference type="Proteomes" id="UP000698222">
    <property type="component" value="Unassembled WGS sequence"/>
</dbReference>
<dbReference type="InterPro" id="IPR023013">
    <property type="entry name" value="AGPR_AS"/>
</dbReference>
<gene>
    <name evidence="5" type="primary">argC</name>
    <name evidence="8" type="ORF">JOF44_001204</name>
</gene>
<dbReference type="CDD" id="cd24148">
    <property type="entry name" value="AGPR_1_actinobacAGPR_like"/>
    <property type="match status" value="1"/>
</dbReference>
<feature type="domain" description="Semialdehyde dehydrogenase NAD-binding" evidence="7">
    <location>
        <begin position="34"/>
        <end position="169"/>
    </location>
</feature>
<dbReference type="HAMAP" id="MF_00150">
    <property type="entry name" value="ArgC_type1"/>
    <property type="match status" value="1"/>
</dbReference>
<dbReference type="InterPro" id="IPR000534">
    <property type="entry name" value="Semialdehyde_DH_NAD-bd"/>
</dbReference>
<keyword evidence="9" id="KW-1185">Reference proteome</keyword>
<dbReference type="CDD" id="cd23934">
    <property type="entry name" value="AGPR_1_C"/>
    <property type="match status" value="1"/>
</dbReference>
<dbReference type="NCBIfam" id="TIGR01850">
    <property type="entry name" value="argC"/>
    <property type="match status" value="1"/>
</dbReference>
<comment type="function">
    <text evidence="5">Catalyzes the NADPH-dependent reduction of N-acetyl-5-glutamyl phosphate to yield N-acetyl-L-glutamate 5-semialdehyde.</text>
</comment>
<evidence type="ECO:0000259" key="7">
    <source>
        <dbReference type="SMART" id="SM00859"/>
    </source>
</evidence>
<dbReference type="PANTHER" id="PTHR32338:SF10">
    <property type="entry name" value="N-ACETYL-GAMMA-GLUTAMYL-PHOSPHATE REDUCTASE, CHLOROPLASTIC-RELATED"/>
    <property type="match status" value="1"/>
</dbReference>
<evidence type="ECO:0000256" key="5">
    <source>
        <dbReference type="HAMAP-Rule" id="MF_00150"/>
    </source>
</evidence>
<keyword evidence="3 5" id="KW-0521">NADP</keyword>
<comment type="similarity">
    <text evidence="5">Belongs to the NAGSA dehydrogenase family. Type 1 subfamily.</text>
</comment>
<dbReference type="SMART" id="SM00859">
    <property type="entry name" value="Semialdhyde_dh"/>
    <property type="match status" value="1"/>
</dbReference>
<accession>A0ABS4YHM1</accession>
<evidence type="ECO:0000256" key="3">
    <source>
        <dbReference type="ARBA" id="ARBA00022857"/>
    </source>
</evidence>
<dbReference type="PROSITE" id="PS01224">
    <property type="entry name" value="ARGC"/>
    <property type="match status" value="1"/>
</dbReference>
<organism evidence="8 9">
    <name type="scientific">Brachybacterium fresconis</name>
    <dbReference type="NCBI Taxonomy" id="173363"/>
    <lineage>
        <taxon>Bacteria</taxon>
        <taxon>Bacillati</taxon>
        <taxon>Actinomycetota</taxon>
        <taxon>Actinomycetes</taxon>
        <taxon>Micrococcales</taxon>
        <taxon>Dermabacteraceae</taxon>
        <taxon>Brachybacterium</taxon>
    </lineage>
</organism>
<dbReference type="GO" id="GO:0003942">
    <property type="term" value="F:N-acetyl-gamma-glutamyl-phosphate reductase activity"/>
    <property type="evidence" value="ECO:0007669"/>
    <property type="project" value="UniProtKB-EC"/>
</dbReference>
<dbReference type="Pfam" id="PF22698">
    <property type="entry name" value="Semialdhyde_dhC_1"/>
    <property type="match status" value="1"/>
</dbReference>
<evidence type="ECO:0000256" key="1">
    <source>
        <dbReference type="ARBA" id="ARBA00022571"/>
    </source>
</evidence>
<dbReference type="InterPro" id="IPR000706">
    <property type="entry name" value="AGPR_type-1"/>
</dbReference>
<comment type="pathway">
    <text evidence="5">Amino-acid biosynthesis; L-arginine biosynthesis; N(2)-acetyl-L-ornithine from L-glutamate: step 3/4.</text>
</comment>
<comment type="catalytic activity">
    <reaction evidence="5">
        <text>N-acetyl-L-glutamate 5-semialdehyde + phosphate + NADP(+) = N-acetyl-L-glutamyl 5-phosphate + NADPH + H(+)</text>
        <dbReference type="Rhea" id="RHEA:21588"/>
        <dbReference type="ChEBI" id="CHEBI:15378"/>
        <dbReference type="ChEBI" id="CHEBI:29123"/>
        <dbReference type="ChEBI" id="CHEBI:43474"/>
        <dbReference type="ChEBI" id="CHEBI:57783"/>
        <dbReference type="ChEBI" id="CHEBI:57936"/>
        <dbReference type="ChEBI" id="CHEBI:58349"/>
        <dbReference type="EC" id="1.2.1.38"/>
    </reaction>
</comment>
<reference evidence="8 9" key="1">
    <citation type="submission" date="2021-03" db="EMBL/GenBank/DDBJ databases">
        <title>Sequencing the genomes of 1000 actinobacteria strains.</title>
        <authorList>
            <person name="Klenk H.-P."/>
        </authorList>
    </citation>
    <scope>NUCLEOTIDE SEQUENCE [LARGE SCALE GENOMIC DNA]</scope>
    <source>
        <strain evidence="8 9">DSM 14564</strain>
    </source>
</reference>
<dbReference type="Gene3D" id="3.40.50.720">
    <property type="entry name" value="NAD(P)-binding Rossmann-like Domain"/>
    <property type="match status" value="1"/>
</dbReference>
<dbReference type="InterPro" id="IPR058924">
    <property type="entry name" value="AGPR_dimerisation_dom"/>
</dbReference>
<protein>
    <recommendedName>
        <fullName evidence="5">N-acetyl-gamma-glutamyl-phosphate reductase</fullName>
        <shortName evidence="5">AGPR</shortName>
        <ecNumber evidence="5">1.2.1.38</ecNumber>
    </recommendedName>
    <alternativeName>
        <fullName evidence="5">N-acetyl-glutamate semialdehyde dehydrogenase</fullName>
        <shortName evidence="5">NAGSA dehydrogenase</shortName>
    </alternativeName>
</protein>